<sequence>MTALLMPRRKFLTGLFGLVAAPAIVKAANIMPVKVIKPKWYLAEGASLQSMAHPIIKGSAMSLSELRELLAPGLQLVVDDMYTEHPGQWKSIFISRGL</sequence>
<proteinExistence type="predicted"/>
<name>A0A6J7WTJ1_9CAUD</name>
<organism evidence="1">
    <name type="scientific">uncultured Caudovirales phage</name>
    <dbReference type="NCBI Taxonomy" id="2100421"/>
    <lineage>
        <taxon>Viruses</taxon>
        <taxon>Duplodnaviria</taxon>
        <taxon>Heunggongvirae</taxon>
        <taxon>Uroviricota</taxon>
        <taxon>Caudoviricetes</taxon>
        <taxon>Peduoviridae</taxon>
        <taxon>Maltschvirus</taxon>
        <taxon>Maltschvirus maltsch</taxon>
    </lineage>
</organism>
<dbReference type="EMBL" id="LR798279">
    <property type="protein sequence ID" value="CAB5220128.1"/>
    <property type="molecule type" value="Genomic_DNA"/>
</dbReference>
<protein>
    <submittedName>
        <fullName evidence="1">Uncharacterized protein</fullName>
    </submittedName>
</protein>
<gene>
    <name evidence="1" type="ORF">UFOVP231_65</name>
</gene>
<evidence type="ECO:0000313" key="1">
    <source>
        <dbReference type="EMBL" id="CAB5220128.1"/>
    </source>
</evidence>
<accession>A0A6J7WTJ1</accession>
<reference evidence="1" key="1">
    <citation type="submission" date="2020-05" db="EMBL/GenBank/DDBJ databases">
        <authorList>
            <person name="Chiriac C."/>
            <person name="Salcher M."/>
            <person name="Ghai R."/>
            <person name="Kavagutti S V."/>
        </authorList>
    </citation>
    <scope>NUCLEOTIDE SEQUENCE</scope>
</reference>